<evidence type="ECO:0000256" key="1">
    <source>
        <dbReference type="SAM" id="Coils"/>
    </source>
</evidence>
<evidence type="ECO:0000256" key="2">
    <source>
        <dbReference type="SAM" id="MobiDB-lite"/>
    </source>
</evidence>
<dbReference type="Gene3D" id="6.10.250.3180">
    <property type="match status" value="1"/>
</dbReference>
<dbReference type="InterPro" id="IPR051870">
    <property type="entry name" value="Elongin-A_domain"/>
</dbReference>
<dbReference type="GO" id="GO:0070449">
    <property type="term" value="C:elongin complex"/>
    <property type="evidence" value="ECO:0007669"/>
    <property type="project" value="InterPro"/>
</dbReference>
<keyword evidence="1" id="KW-0175">Coiled coil</keyword>
<dbReference type="PANTHER" id="PTHR15141:SF76">
    <property type="entry name" value="TRANSCRIPTION ELONGATION FACTOR B POLYPEPTIDE 3"/>
    <property type="match status" value="1"/>
</dbReference>
<dbReference type="EMBL" id="JAGPYM010000002">
    <property type="protein sequence ID" value="KAH6898846.1"/>
    <property type="molecule type" value="Genomic_DNA"/>
</dbReference>
<protein>
    <submittedName>
        <fullName evidence="3">RNA polymerase II transcription factor SIII subunit A-domain-containing protein</fullName>
    </submittedName>
</protein>
<dbReference type="InterPro" id="IPR010684">
    <property type="entry name" value="RNA_pol_II_trans_fac_SIII_A"/>
</dbReference>
<feature type="region of interest" description="Disordered" evidence="2">
    <location>
        <begin position="142"/>
        <end position="174"/>
    </location>
</feature>
<evidence type="ECO:0000313" key="4">
    <source>
        <dbReference type="Proteomes" id="UP000777438"/>
    </source>
</evidence>
<keyword evidence="4" id="KW-1185">Reference proteome</keyword>
<name>A0A9P8WG88_9HYPO</name>
<feature type="compositionally biased region" description="Basic residues" evidence="2">
    <location>
        <begin position="392"/>
        <end position="406"/>
    </location>
</feature>
<evidence type="ECO:0000313" key="3">
    <source>
        <dbReference type="EMBL" id="KAH6898846.1"/>
    </source>
</evidence>
<feature type="coiled-coil region" evidence="1">
    <location>
        <begin position="97"/>
        <end position="124"/>
    </location>
</feature>
<proteinExistence type="predicted"/>
<accession>A0A9P8WG88</accession>
<dbReference type="OrthoDB" id="21513at2759"/>
<dbReference type="AlphaFoldDB" id="A0A9P8WG88"/>
<feature type="region of interest" description="Disordered" evidence="2">
    <location>
        <begin position="192"/>
        <end position="406"/>
    </location>
</feature>
<feature type="compositionally biased region" description="Low complexity" evidence="2">
    <location>
        <begin position="330"/>
        <end position="355"/>
    </location>
</feature>
<reference evidence="3 4" key="1">
    <citation type="journal article" date="2021" name="Nat. Commun.">
        <title>Genetic determinants of endophytism in the Arabidopsis root mycobiome.</title>
        <authorList>
            <person name="Mesny F."/>
            <person name="Miyauchi S."/>
            <person name="Thiergart T."/>
            <person name="Pickel B."/>
            <person name="Atanasova L."/>
            <person name="Karlsson M."/>
            <person name="Huettel B."/>
            <person name="Barry K.W."/>
            <person name="Haridas S."/>
            <person name="Chen C."/>
            <person name="Bauer D."/>
            <person name="Andreopoulos W."/>
            <person name="Pangilinan J."/>
            <person name="LaButti K."/>
            <person name="Riley R."/>
            <person name="Lipzen A."/>
            <person name="Clum A."/>
            <person name="Drula E."/>
            <person name="Henrissat B."/>
            <person name="Kohler A."/>
            <person name="Grigoriev I.V."/>
            <person name="Martin F.M."/>
            <person name="Hacquard S."/>
        </authorList>
    </citation>
    <scope>NUCLEOTIDE SEQUENCE [LARGE SCALE GENOMIC DNA]</scope>
    <source>
        <strain evidence="3 4">MPI-CAGE-CH-0241</strain>
    </source>
</reference>
<dbReference type="Pfam" id="PF06881">
    <property type="entry name" value="Elongin_A"/>
    <property type="match status" value="1"/>
</dbReference>
<feature type="compositionally biased region" description="Polar residues" evidence="2">
    <location>
        <begin position="293"/>
        <end position="310"/>
    </location>
</feature>
<feature type="compositionally biased region" description="Pro residues" evidence="2">
    <location>
        <begin position="364"/>
        <end position="382"/>
    </location>
</feature>
<feature type="compositionally biased region" description="Low complexity" evidence="2">
    <location>
        <begin position="201"/>
        <end position="212"/>
    </location>
</feature>
<sequence length="406" mass="44937">MPVKSLMELALTACLKNHREIDSVGDFLTYELVRPILLKIDNAHQLRQIELNSPQIQGDTGEVWLKIIERDFPMELKTTAYKPPDPTKWYRVWEKYKKDHDRALEESENKLKNALNGLMAKKQSNMSGIADKNLDKKLLPRTAVRRSGWGQRDPTSGTFAFSRGSRTKTNTGASVMRKVRREVKEIANIHGSLSRPTRGQAALTRPARAPTAMVNDVRRASQPVYRPTPKPVASAVEEYEERATYLSDSGDEDSRNELFDDEDEDEELRQPPARKSFVKSSATSLLKKRPAAMSSTSPGKSRAPISTSSAPRLATKRSGILSNNYKPAGSRAQTVSSTSSSSTRPASSSDSARPSQRLPRVQTSPPPAPNPGPSSPPPPPLSAPISADAQSRKRKAVNIFMSRKKR</sequence>
<comment type="caution">
    <text evidence="3">The sequence shown here is derived from an EMBL/GenBank/DDBJ whole genome shotgun (WGS) entry which is preliminary data.</text>
</comment>
<organism evidence="3 4">
    <name type="scientific">Thelonectria olida</name>
    <dbReference type="NCBI Taxonomy" id="1576542"/>
    <lineage>
        <taxon>Eukaryota</taxon>
        <taxon>Fungi</taxon>
        <taxon>Dikarya</taxon>
        <taxon>Ascomycota</taxon>
        <taxon>Pezizomycotina</taxon>
        <taxon>Sordariomycetes</taxon>
        <taxon>Hypocreomycetidae</taxon>
        <taxon>Hypocreales</taxon>
        <taxon>Nectriaceae</taxon>
        <taxon>Thelonectria</taxon>
    </lineage>
</organism>
<dbReference type="GO" id="GO:0006368">
    <property type="term" value="P:transcription elongation by RNA polymerase II"/>
    <property type="evidence" value="ECO:0007669"/>
    <property type="project" value="InterPro"/>
</dbReference>
<gene>
    <name evidence="3" type="ORF">B0T10DRAFT_473840</name>
</gene>
<dbReference type="PANTHER" id="PTHR15141">
    <property type="entry name" value="TRANSCRIPTION ELONGATION FACTOR B POLYPEPTIDE 3"/>
    <property type="match status" value="1"/>
</dbReference>
<dbReference type="Proteomes" id="UP000777438">
    <property type="component" value="Unassembled WGS sequence"/>
</dbReference>